<gene>
    <name evidence="1" type="ORF">HPB50_015649</name>
</gene>
<name>A0ACB7TJ77_HYAAI</name>
<reference evidence="1" key="1">
    <citation type="submission" date="2020-05" db="EMBL/GenBank/DDBJ databases">
        <title>Large-scale comparative analyses of tick genomes elucidate their genetic diversity and vector capacities.</title>
        <authorList>
            <person name="Jia N."/>
            <person name="Wang J."/>
            <person name="Shi W."/>
            <person name="Du L."/>
            <person name="Sun Y."/>
            <person name="Zhan W."/>
            <person name="Jiang J."/>
            <person name="Wang Q."/>
            <person name="Zhang B."/>
            <person name="Ji P."/>
            <person name="Sakyi L.B."/>
            <person name="Cui X."/>
            <person name="Yuan T."/>
            <person name="Jiang B."/>
            <person name="Yang W."/>
            <person name="Lam T.T.-Y."/>
            <person name="Chang Q."/>
            <person name="Ding S."/>
            <person name="Wang X."/>
            <person name="Zhu J."/>
            <person name="Ruan X."/>
            <person name="Zhao L."/>
            <person name="Wei J."/>
            <person name="Que T."/>
            <person name="Du C."/>
            <person name="Cheng J."/>
            <person name="Dai P."/>
            <person name="Han X."/>
            <person name="Huang E."/>
            <person name="Gao Y."/>
            <person name="Liu J."/>
            <person name="Shao H."/>
            <person name="Ye R."/>
            <person name="Li L."/>
            <person name="Wei W."/>
            <person name="Wang X."/>
            <person name="Wang C."/>
            <person name="Yang T."/>
            <person name="Huo Q."/>
            <person name="Li W."/>
            <person name="Guo W."/>
            <person name="Chen H."/>
            <person name="Zhou L."/>
            <person name="Ni X."/>
            <person name="Tian J."/>
            <person name="Zhou Y."/>
            <person name="Sheng Y."/>
            <person name="Liu T."/>
            <person name="Pan Y."/>
            <person name="Xia L."/>
            <person name="Li J."/>
            <person name="Zhao F."/>
            <person name="Cao W."/>
        </authorList>
    </citation>
    <scope>NUCLEOTIDE SEQUENCE</scope>
    <source>
        <strain evidence="1">Hyas-2018</strain>
    </source>
</reference>
<dbReference type="EMBL" id="CM023481">
    <property type="protein sequence ID" value="KAH6946860.1"/>
    <property type="molecule type" value="Genomic_DNA"/>
</dbReference>
<comment type="caution">
    <text evidence="1">The sequence shown here is derived from an EMBL/GenBank/DDBJ whole genome shotgun (WGS) entry which is preliminary data.</text>
</comment>
<protein>
    <submittedName>
        <fullName evidence="1">Uncharacterized protein</fullName>
    </submittedName>
</protein>
<proteinExistence type="predicted"/>
<evidence type="ECO:0000313" key="2">
    <source>
        <dbReference type="Proteomes" id="UP000821845"/>
    </source>
</evidence>
<accession>A0ACB7TJ77</accession>
<keyword evidence="2" id="KW-1185">Reference proteome</keyword>
<organism evidence="1 2">
    <name type="scientific">Hyalomma asiaticum</name>
    <name type="common">Tick</name>
    <dbReference type="NCBI Taxonomy" id="266040"/>
    <lineage>
        <taxon>Eukaryota</taxon>
        <taxon>Metazoa</taxon>
        <taxon>Ecdysozoa</taxon>
        <taxon>Arthropoda</taxon>
        <taxon>Chelicerata</taxon>
        <taxon>Arachnida</taxon>
        <taxon>Acari</taxon>
        <taxon>Parasitiformes</taxon>
        <taxon>Ixodida</taxon>
        <taxon>Ixodoidea</taxon>
        <taxon>Ixodidae</taxon>
        <taxon>Hyalomminae</taxon>
        <taxon>Hyalomma</taxon>
    </lineage>
</organism>
<sequence length="257" mass="27749">MPATPGMGDDLRPPPRASFPTVPIQSRWSELSLFLYDTPVPILALSEAGLPNNRDFNAHYSLWGDKMVDARGRQIVDAMDAENLCVANEKKPTIFRPPNSTSVTDLISKLMHLGGRNPDAAVKRMLIYAFTAAVRKRSQTAQGMVWSAVQNHGSVMRQRGLSANTAVKCEPGVVKVTFLSAWSTWVLEPGPCGLGHEAPLPLLNVHGWSGLVPSGTGGPRHDSLTDAIAGYDVGYSGQPGTTSVTFLSDLPLRVLEY</sequence>
<evidence type="ECO:0000313" key="1">
    <source>
        <dbReference type="EMBL" id="KAH6946860.1"/>
    </source>
</evidence>
<dbReference type="Proteomes" id="UP000821845">
    <property type="component" value="Chromosome 1"/>
</dbReference>